<dbReference type="EMBL" id="NVSR01000120">
    <property type="protein sequence ID" value="PCI24675.1"/>
    <property type="molecule type" value="Genomic_DNA"/>
</dbReference>
<feature type="transmembrane region" description="Helical" evidence="1">
    <location>
        <begin position="87"/>
        <end position="107"/>
    </location>
</feature>
<feature type="transmembrane region" description="Helical" evidence="1">
    <location>
        <begin position="173"/>
        <end position="201"/>
    </location>
</feature>
<keyword evidence="1" id="KW-0472">Membrane</keyword>
<feature type="transmembrane region" description="Helical" evidence="1">
    <location>
        <begin position="300"/>
        <end position="317"/>
    </location>
</feature>
<feature type="transmembrane region" description="Helical" evidence="1">
    <location>
        <begin position="149"/>
        <end position="167"/>
    </location>
</feature>
<protein>
    <submittedName>
        <fullName evidence="2">DUF368 domain-containing protein</fullName>
    </submittedName>
</protein>
<evidence type="ECO:0000256" key="1">
    <source>
        <dbReference type="SAM" id="Phobius"/>
    </source>
</evidence>
<dbReference type="AlphaFoldDB" id="A0A2A4SUV5"/>
<dbReference type="Proteomes" id="UP000218113">
    <property type="component" value="Unassembled WGS sequence"/>
</dbReference>
<dbReference type="PANTHER" id="PTHR37308:SF1">
    <property type="entry name" value="POLYPRENYL-PHOSPHATE TRANSPORTER"/>
    <property type="match status" value="1"/>
</dbReference>
<evidence type="ECO:0000313" key="3">
    <source>
        <dbReference type="Proteomes" id="UP000218113"/>
    </source>
</evidence>
<dbReference type="PANTHER" id="PTHR37308">
    <property type="entry name" value="INTEGRAL MEMBRANE PROTEIN"/>
    <property type="match status" value="1"/>
</dbReference>
<keyword evidence="1" id="KW-0812">Transmembrane</keyword>
<accession>A0A2A4SUV5</accession>
<comment type="caution">
    <text evidence="2">The sequence shown here is derived from an EMBL/GenBank/DDBJ whole genome shotgun (WGS) entry which is preliminary data.</text>
</comment>
<gene>
    <name evidence="2" type="ORF">COB67_11390</name>
</gene>
<keyword evidence="1" id="KW-1133">Transmembrane helix</keyword>
<sequence>MSSSKQPLTWKKAFFSSPGPDNLREVLSLLLKGLCMGSADIIPGVSGGTIALIAGIYQKLMQAIQSFNSRTIAHLFRFQWKEALSTVHLRFLLTLFGGIVIAIVSIARIMNYLLHEQAILTWSLFFGLILASILILGRNIKHWMGLEGLSLLVGALAAYFLVGVIPVETPESLWFILLSGMIAICAMILPGISGAFILLILGKYEFVTNAIKHPFSLENMAVILVFCVGCLFGLLSFSRVLSFFLDRYQAITLALLTGLMCGSMRKVWPWKEVLESKVIRGKVHVLRESNILPSVFDTQLLLAICLMGIGFLLILFMERQANTQGSGIRH</sequence>
<dbReference type="InterPro" id="IPR007163">
    <property type="entry name" value="VCA0040-like"/>
</dbReference>
<evidence type="ECO:0000313" key="2">
    <source>
        <dbReference type="EMBL" id="PCI24675.1"/>
    </source>
</evidence>
<dbReference type="Pfam" id="PF04018">
    <property type="entry name" value="VCA0040-like"/>
    <property type="match status" value="1"/>
</dbReference>
<organism evidence="2 3">
    <name type="scientific">SAR324 cluster bacterium</name>
    <dbReference type="NCBI Taxonomy" id="2024889"/>
    <lineage>
        <taxon>Bacteria</taxon>
        <taxon>Deltaproteobacteria</taxon>
        <taxon>SAR324 cluster</taxon>
    </lineage>
</organism>
<name>A0A2A4SUV5_9DELT</name>
<reference evidence="3" key="1">
    <citation type="submission" date="2017-08" db="EMBL/GenBank/DDBJ databases">
        <title>A dynamic microbial community with high functional redundancy inhabits the cold, oxic subseafloor aquifer.</title>
        <authorList>
            <person name="Tully B.J."/>
            <person name="Wheat C.G."/>
            <person name="Glazer B.T."/>
            <person name="Huber J.A."/>
        </authorList>
    </citation>
    <scope>NUCLEOTIDE SEQUENCE [LARGE SCALE GENOMIC DNA]</scope>
</reference>
<feature type="transmembrane region" description="Helical" evidence="1">
    <location>
        <begin position="222"/>
        <end position="245"/>
    </location>
</feature>
<proteinExistence type="predicted"/>
<feature type="transmembrane region" description="Helical" evidence="1">
    <location>
        <begin position="119"/>
        <end position="137"/>
    </location>
</feature>